<evidence type="ECO:0000313" key="1">
    <source>
        <dbReference type="EMBL" id="PRH41030.1"/>
    </source>
</evidence>
<dbReference type="AlphaFoldDB" id="A0AA44XZH8"/>
<accession>A0AA44XZH8</accession>
<sequence length="67" mass="7637">MSGELSGMVYDGPMTGNQWIVDEIAMINCAAEFLKFRRNRPLIVIRQGFAISFQRGDGRIRIFAFHS</sequence>
<reference evidence="1 2" key="1">
    <citation type="submission" date="2018-03" db="EMBL/GenBank/DDBJ databases">
        <authorList>
            <person name="Nguyen K."/>
            <person name="Fouts D."/>
            <person name="Sutton G."/>
        </authorList>
    </citation>
    <scope>NUCLEOTIDE SEQUENCE [LARGE SCALE GENOMIC DNA]</scope>
    <source>
        <strain evidence="1 2">AU3578</strain>
    </source>
</reference>
<evidence type="ECO:0000313" key="2">
    <source>
        <dbReference type="Proteomes" id="UP000237632"/>
    </source>
</evidence>
<proteinExistence type="predicted"/>
<comment type="caution">
    <text evidence="1">The sequence shown here is derived from an EMBL/GenBank/DDBJ whole genome shotgun (WGS) entry which is preliminary data.</text>
</comment>
<name>A0AA44XZH8_BURVI</name>
<organism evidence="1 2">
    <name type="scientific">Burkholderia vietnamiensis</name>
    <dbReference type="NCBI Taxonomy" id="60552"/>
    <lineage>
        <taxon>Bacteria</taxon>
        <taxon>Pseudomonadati</taxon>
        <taxon>Pseudomonadota</taxon>
        <taxon>Betaproteobacteria</taxon>
        <taxon>Burkholderiales</taxon>
        <taxon>Burkholderiaceae</taxon>
        <taxon>Burkholderia</taxon>
        <taxon>Burkholderia cepacia complex</taxon>
    </lineage>
</organism>
<dbReference type="EMBL" id="PVHK01000125">
    <property type="protein sequence ID" value="PRH41030.1"/>
    <property type="molecule type" value="Genomic_DNA"/>
</dbReference>
<gene>
    <name evidence="1" type="ORF">C6T65_17760</name>
</gene>
<protein>
    <submittedName>
        <fullName evidence="1">Uncharacterized protein</fullName>
    </submittedName>
</protein>
<dbReference type="Proteomes" id="UP000237632">
    <property type="component" value="Unassembled WGS sequence"/>
</dbReference>